<protein>
    <recommendedName>
        <fullName evidence="4">DDE Tnp4 domain-containing protein</fullName>
    </recommendedName>
</protein>
<dbReference type="Proteomes" id="UP000324748">
    <property type="component" value="Unassembled WGS sequence"/>
</dbReference>
<evidence type="ECO:0000256" key="3">
    <source>
        <dbReference type="SAM" id="MobiDB-lite"/>
    </source>
</evidence>
<reference evidence="5 6" key="1">
    <citation type="submission" date="2019-05" db="EMBL/GenBank/DDBJ databases">
        <title>Emergence of the Ug99 lineage of the wheat stem rust pathogen through somatic hybridization.</title>
        <authorList>
            <person name="Li F."/>
            <person name="Upadhyaya N.M."/>
            <person name="Sperschneider J."/>
            <person name="Matny O."/>
            <person name="Nguyen-Phuc H."/>
            <person name="Mago R."/>
            <person name="Raley C."/>
            <person name="Miller M.E."/>
            <person name="Silverstein K.A.T."/>
            <person name="Henningsen E."/>
            <person name="Hirsch C.D."/>
            <person name="Visser B."/>
            <person name="Pretorius Z.A."/>
            <person name="Steffenson B.J."/>
            <person name="Schwessinger B."/>
            <person name="Dodds P.N."/>
            <person name="Figueroa M."/>
        </authorList>
    </citation>
    <scope>NUCLEOTIDE SEQUENCE [LARGE SCALE GENOMIC DNA]</scope>
    <source>
        <strain evidence="5">21-0</strain>
    </source>
</reference>
<dbReference type="InterPro" id="IPR027806">
    <property type="entry name" value="HARBI1_dom"/>
</dbReference>
<organism evidence="5 6">
    <name type="scientific">Puccinia graminis f. sp. tritici</name>
    <dbReference type="NCBI Taxonomy" id="56615"/>
    <lineage>
        <taxon>Eukaryota</taxon>
        <taxon>Fungi</taxon>
        <taxon>Dikarya</taxon>
        <taxon>Basidiomycota</taxon>
        <taxon>Pucciniomycotina</taxon>
        <taxon>Pucciniomycetes</taxon>
        <taxon>Pucciniales</taxon>
        <taxon>Pucciniaceae</taxon>
        <taxon>Puccinia</taxon>
    </lineage>
</organism>
<comment type="caution">
    <text evidence="5">The sequence shown here is derived from an EMBL/GenBank/DDBJ whole genome shotgun (WGS) entry which is preliminary data.</text>
</comment>
<dbReference type="GO" id="GO:0046872">
    <property type="term" value="F:metal ion binding"/>
    <property type="evidence" value="ECO:0007669"/>
    <property type="project" value="UniProtKB-KW"/>
</dbReference>
<dbReference type="EMBL" id="VSWC01000144">
    <property type="protein sequence ID" value="KAA1077671.1"/>
    <property type="molecule type" value="Genomic_DNA"/>
</dbReference>
<evidence type="ECO:0000259" key="4">
    <source>
        <dbReference type="Pfam" id="PF13359"/>
    </source>
</evidence>
<evidence type="ECO:0000256" key="2">
    <source>
        <dbReference type="ARBA" id="ARBA00022723"/>
    </source>
</evidence>
<accession>A0A5B0MLN1</accession>
<evidence type="ECO:0000313" key="5">
    <source>
        <dbReference type="EMBL" id="KAA1077671.1"/>
    </source>
</evidence>
<feature type="domain" description="DDE Tnp4" evidence="4">
    <location>
        <begin position="11"/>
        <end position="90"/>
    </location>
</feature>
<dbReference type="AlphaFoldDB" id="A0A5B0MLN1"/>
<proteinExistence type="predicted"/>
<name>A0A5B0MLN1_PUCGR</name>
<dbReference type="Pfam" id="PF13359">
    <property type="entry name" value="DDE_Tnp_4"/>
    <property type="match status" value="1"/>
</dbReference>
<comment type="cofactor">
    <cofactor evidence="1">
        <name>a divalent metal cation</name>
        <dbReference type="ChEBI" id="CHEBI:60240"/>
    </cofactor>
</comment>
<keyword evidence="6" id="KW-1185">Reference proteome</keyword>
<sequence>MGNSRLALEPDQFFSPGEYLLADSAFVTTPTIVAAFKRPPHGKLTDEQVSFNYYLARHRVLVEHCIGALKARFQSLKGLRLRIDGRNDQIRVNAWIQVNNPFVTGYLYVYMFNLEVFGQACAVLHNFLNQGDEFEFDDAGTENDHDEERFNREKNPQRSTLAGRMQRDKIMSQVLEFHG</sequence>
<gene>
    <name evidence="5" type="ORF">PGT21_015652</name>
</gene>
<evidence type="ECO:0000256" key="1">
    <source>
        <dbReference type="ARBA" id="ARBA00001968"/>
    </source>
</evidence>
<feature type="compositionally biased region" description="Basic and acidic residues" evidence="3">
    <location>
        <begin position="142"/>
        <end position="156"/>
    </location>
</feature>
<dbReference type="OrthoDB" id="2649667at2759"/>
<evidence type="ECO:0000313" key="6">
    <source>
        <dbReference type="Proteomes" id="UP000324748"/>
    </source>
</evidence>
<keyword evidence="2" id="KW-0479">Metal-binding</keyword>
<feature type="region of interest" description="Disordered" evidence="3">
    <location>
        <begin position="140"/>
        <end position="163"/>
    </location>
</feature>